<protein>
    <recommendedName>
        <fullName evidence="2">ThuA-like domain-containing protein</fullName>
    </recommendedName>
</protein>
<dbReference type="Proteomes" id="UP001501508">
    <property type="component" value="Unassembled WGS sequence"/>
</dbReference>
<proteinExistence type="predicted"/>
<sequence length="263" mass="29312">MKRLFFQIAGLVLMLAGALSCQTKPKETEEKPPHIVFLISEDPLNYKATTTIPPFAQKLAEEQHFKTTVLKGEGEKLEAHHFPGLEALNDADLLVVFCRRLALKPEQMQLIKGYLKKGKPLIGLRTANHGFSVRDTVAPGYEDWWGFVPEILGCENRGYEPEELGTDVKVVSEQVTHPILKGIDPALPWRSNGQVYKVAPLIDTTATVLLTGSTVNVTEPFAWTRKTADGSPVFYTALGYPDDFKNPQFIQLLKNAIDWSLGH</sequence>
<comment type="caution">
    <text evidence="3">The sequence shown here is derived from an EMBL/GenBank/DDBJ whole genome shotgun (WGS) entry which is preliminary data.</text>
</comment>
<dbReference type="Gene3D" id="3.40.50.880">
    <property type="match status" value="1"/>
</dbReference>
<dbReference type="InterPro" id="IPR029062">
    <property type="entry name" value="Class_I_gatase-like"/>
</dbReference>
<evidence type="ECO:0000313" key="4">
    <source>
        <dbReference type="Proteomes" id="UP001501508"/>
    </source>
</evidence>
<evidence type="ECO:0000313" key="3">
    <source>
        <dbReference type="EMBL" id="GAA4440014.1"/>
    </source>
</evidence>
<feature type="domain" description="ThuA-like" evidence="2">
    <location>
        <begin position="54"/>
        <end position="259"/>
    </location>
</feature>
<evidence type="ECO:0000259" key="2">
    <source>
        <dbReference type="Pfam" id="PF06283"/>
    </source>
</evidence>
<feature type="chain" id="PRO_5045038750" description="ThuA-like domain-containing protein" evidence="1">
    <location>
        <begin position="24"/>
        <end position="263"/>
    </location>
</feature>
<reference evidence="4" key="1">
    <citation type="journal article" date="2019" name="Int. J. Syst. Evol. Microbiol.">
        <title>The Global Catalogue of Microorganisms (GCM) 10K type strain sequencing project: providing services to taxonomists for standard genome sequencing and annotation.</title>
        <authorList>
            <consortium name="The Broad Institute Genomics Platform"/>
            <consortium name="The Broad Institute Genome Sequencing Center for Infectious Disease"/>
            <person name="Wu L."/>
            <person name="Ma J."/>
        </authorList>
    </citation>
    <scope>NUCLEOTIDE SEQUENCE [LARGE SCALE GENOMIC DNA]</scope>
    <source>
        <strain evidence="4">JCM 31920</strain>
    </source>
</reference>
<dbReference type="InterPro" id="IPR029010">
    <property type="entry name" value="ThuA-like"/>
</dbReference>
<accession>A0ABP8LZX5</accession>
<keyword evidence="1" id="KW-0732">Signal</keyword>
<dbReference type="Pfam" id="PF06283">
    <property type="entry name" value="ThuA"/>
    <property type="match status" value="1"/>
</dbReference>
<dbReference type="RefSeq" id="WP_345029122.1">
    <property type="nucleotide sequence ID" value="NZ_BAABEY010000023.1"/>
</dbReference>
<keyword evidence="4" id="KW-1185">Reference proteome</keyword>
<gene>
    <name evidence="3" type="ORF">GCM10023091_23050</name>
</gene>
<feature type="signal peptide" evidence="1">
    <location>
        <begin position="1"/>
        <end position="23"/>
    </location>
</feature>
<evidence type="ECO:0000256" key="1">
    <source>
        <dbReference type="SAM" id="SignalP"/>
    </source>
</evidence>
<name>A0ABP8LZX5_9BACT</name>
<dbReference type="PROSITE" id="PS51257">
    <property type="entry name" value="PROKAR_LIPOPROTEIN"/>
    <property type="match status" value="1"/>
</dbReference>
<dbReference type="SUPFAM" id="SSF52317">
    <property type="entry name" value="Class I glutamine amidotransferase-like"/>
    <property type="match status" value="1"/>
</dbReference>
<organism evidence="3 4">
    <name type="scientific">Ravibacter arvi</name>
    <dbReference type="NCBI Taxonomy" id="2051041"/>
    <lineage>
        <taxon>Bacteria</taxon>
        <taxon>Pseudomonadati</taxon>
        <taxon>Bacteroidota</taxon>
        <taxon>Cytophagia</taxon>
        <taxon>Cytophagales</taxon>
        <taxon>Spirosomataceae</taxon>
        <taxon>Ravibacter</taxon>
    </lineage>
</organism>
<dbReference type="EMBL" id="BAABEY010000023">
    <property type="protein sequence ID" value="GAA4440014.1"/>
    <property type="molecule type" value="Genomic_DNA"/>
</dbReference>